<keyword evidence="1" id="KW-0472">Membrane</keyword>
<reference evidence="2 3" key="1">
    <citation type="submission" date="2023-07" db="EMBL/GenBank/DDBJ databases">
        <title>Genomic Encyclopedia of Type Strains, Phase IV (KMG-IV): sequencing the most valuable type-strain genomes for metagenomic binning, comparative biology and taxonomic classification.</title>
        <authorList>
            <person name="Goeker M."/>
        </authorList>
    </citation>
    <scope>NUCLEOTIDE SEQUENCE [LARGE SCALE GENOMIC DNA]</scope>
    <source>
        <strain evidence="2 3">DSM 16784</strain>
    </source>
</reference>
<evidence type="ECO:0000313" key="2">
    <source>
        <dbReference type="EMBL" id="MDQ0359645.1"/>
    </source>
</evidence>
<sequence length="168" mass="19048">MIFSRNAEIFEDKKKRKIFYDKKHNQYYLLNAKNERFAIIFKNSVFNAISIGIILGTLLSLDYWIWMILCIAVYVVCLFVFNYQILPALSTVKTKHVDKAESDKDDKSSLFRGIAFFVIGCGLGYCLLTNQVAGVINTAFVGGCIALAVIMGFLQCIGFYRCHRKIAG</sequence>
<evidence type="ECO:0000256" key="1">
    <source>
        <dbReference type="SAM" id="Phobius"/>
    </source>
</evidence>
<evidence type="ECO:0000313" key="3">
    <source>
        <dbReference type="Proteomes" id="UP001230220"/>
    </source>
</evidence>
<accession>A0ABU0DZD2</accession>
<keyword evidence="1" id="KW-0812">Transmembrane</keyword>
<keyword evidence="1" id="KW-1133">Transmembrane helix</keyword>
<feature type="transmembrane region" description="Helical" evidence="1">
    <location>
        <begin position="37"/>
        <end position="58"/>
    </location>
</feature>
<proteinExistence type="predicted"/>
<comment type="caution">
    <text evidence="2">The sequence shown here is derived from an EMBL/GenBank/DDBJ whole genome shotgun (WGS) entry which is preliminary data.</text>
</comment>
<name>A0ABU0DZD2_9FIRM</name>
<feature type="transmembrane region" description="Helical" evidence="1">
    <location>
        <begin position="139"/>
        <end position="160"/>
    </location>
</feature>
<keyword evidence="3" id="KW-1185">Reference proteome</keyword>
<organism evidence="2 3">
    <name type="scientific">Breznakia pachnodae</name>
    <dbReference type="NCBI Taxonomy" id="265178"/>
    <lineage>
        <taxon>Bacteria</taxon>
        <taxon>Bacillati</taxon>
        <taxon>Bacillota</taxon>
        <taxon>Erysipelotrichia</taxon>
        <taxon>Erysipelotrichales</taxon>
        <taxon>Erysipelotrichaceae</taxon>
        <taxon>Breznakia</taxon>
    </lineage>
</organism>
<dbReference type="EMBL" id="JAUSUR010000001">
    <property type="protein sequence ID" value="MDQ0359645.1"/>
    <property type="molecule type" value="Genomic_DNA"/>
</dbReference>
<feature type="transmembrane region" description="Helical" evidence="1">
    <location>
        <begin position="110"/>
        <end position="133"/>
    </location>
</feature>
<feature type="transmembrane region" description="Helical" evidence="1">
    <location>
        <begin position="64"/>
        <end position="89"/>
    </location>
</feature>
<dbReference type="RefSeq" id="WP_307404931.1">
    <property type="nucleotide sequence ID" value="NZ_JAUSUR010000001.1"/>
</dbReference>
<dbReference type="Proteomes" id="UP001230220">
    <property type="component" value="Unassembled WGS sequence"/>
</dbReference>
<protein>
    <submittedName>
        <fullName evidence="2">Membrane protein</fullName>
    </submittedName>
</protein>
<gene>
    <name evidence="2" type="ORF">J2S15_000376</name>
</gene>